<dbReference type="Proteomes" id="UP001066276">
    <property type="component" value="Chromosome 3_1"/>
</dbReference>
<sequence length="96" mass="10133">MTAARVALSSGLQRVQLRAAEAKIEPVDPLRTVGLRSLRVPRAAPSLRGGTGPVRQVSEACRGRESPLVSPPPPQSSPGTARLTEHQFQVAIFAVA</sequence>
<comment type="caution">
    <text evidence="2">The sequence shown here is derived from an EMBL/GenBank/DDBJ whole genome shotgun (WGS) entry which is preliminary data.</text>
</comment>
<dbReference type="EMBL" id="JANPWB010000005">
    <property type="protein sequence ID" value="KAJ1188039.1"/>
    <property type="molecule type" value="Genomic_DNA"/>
</dbReference>
<name>A0AAV7UHR5_PLEWA</name>
<accession>A0AAV7UHR5</accession>
<evidence type="ECO:0000313" key="3">
    <source>
        <dbReference type="Proteomes" id="UP001066276"/>
    </source>
</evidence>
<gene>
    <name evidence="2" type="ORF">NDU88_004804</name>
</gene>
<evidence type="ECO:0000313" key="2">
    <source>
        <dbReference type="EMBL" id="KAJ1188039.1"/>
    </source>
</evidence>
<keyword evidence="3" id="KW-1185">Reference proteome</keyword>
<organism evidence="2 3">
    <name type="scientific">Pleurodeles waltl</name>
    <name type="common">Iberian ribbed newt</name>
    <dbReference type="NCBI Taxonomy" id="8319"/>
    <lineage>
        <taxon>Eukaryota</taxon>
        <taxon>Metazoa</taxon>
        <taxon>Chordata</taxon>
        <taxon>Craniata</taxon>
        <taxon>Vertebrata</taxon>
        <taxon>Euteleostomi</taxon>
        <taxon>Amphibia</taxon>
        <taxon>Batrachia</taxon>
        <taxon>Caudata</taxon>
        <taxon>Salamandroidea</taxon>
        <taxon>Salamandridae</taxon>
        <taxon>Pleurodelinae</taxon>
        <taxon>Pleurodeles</taxon>
    </lineage>
</organism>
<evidence type="ECO:0000256" key="1">
    <source>
        <dbReference type="SAM" id="MobiDB-lite"/>
    </source>
</evidence>
<reference evidence="2" key="1">
    <citation type="journal article" date="2022" name="bioRxiv">
        <title>Sequencing and chromosome-scale assembly of the giantPleurodeles waltlgenome.</title>
        <authorList>
            <person name="Brown T."/>
            <person name="Elewa A."/>
            <person name="Iarovenko S."/>
            <person name="Subramanian E."/>
            <person name="Araus A.J."/>
            <person name="Petzold A."/>
            <person name="Susuki M."/>
            <person name="Suzuki K.-i.T."/>
            <person name="Hayashi T."/>
            <person name="Toyoda A."/>
            <person name="Oliveira C."/>
            <person name="Osipova E."/>
            <person name="Leigh N.D."/>
            <person name="Simon A."/>
            <person name="Yun M.H."/>
        </authorList>
    </citation>
    <scope>NUCLEOTIDE SEQUENCE</scope>
    <source>
        <strain evidence="2">20211129_DDA</strain>
        <tissue evidence="2">Liver</tissue>
    </source>
</reference>
<protein>
    <submittedName>
        <fullName evidence="2">Uncharacterized protein</fullName>
    </submittedName>
</protein>
<feature type="region of interest" description="Disordered" evidence="1">
    <location>
        <begin position="43"/>
        <end position="83"/>
    </location>
</feature>
<proteinExistence type="predicted"/>
<dbReference type="AlphaFoldDB" id="A0AAV7UHR5"/>